<comment type="subcellular location">
    <subcellularLocation>
        <location evidence="1">Cell membrane</location>
        <topology evidence="1">Multi-pass membrane protein</topology>
    </subcellularLocation>
</comment>
<sequence length="349" mass="40113">MRNQDIFKSLSYKPNFNLTVFLYEFKTLLESGLSIVEAVDVLLERGQIYTDVLQPIYNHLRAGKTLSQSMAYQSAYFPELCIAIIKSNEKTGSLVIGIERYLAYTENIDKIKTKLINSSIYPLTVLVIGIIIFLFLLLYLIPKFSLIYSDLDLKLPFFSNLLIQSGYYIAQYQAYIIGLIIFLFATAFYYRKNIIQMSLTNLIKSKVFSYYYNIVIFTRFYRGLSLMLEGGYPLIYALQNCKDILDQNQKNKIQFIEQGLKQGEKLSDLLEKYQLTTPIANRLIRSGESNGNISRMLEKTADFHDAEISRFIEKLSKVIEPLLMIVIGSGIGFIVILLYLPIFDMVGSL</sequence>
<dbReference type="Gene3D" id="1.20.81.30">
    <property type="entry name" value="Type II secretion system (T2SS), domain F"/>
    <property type="match status" value="2"/>
</dbReference>
<evidence type="ECO:0000256" key="2">
    <source>
        <dbReference type="ARBA" id="ARBA00005745"/>
    </source>
</evidence>
<reference evidence="9 10" key="1">
    <citation type="journal article" date="2016" name="Sci. Rep.">
        <title>Genomic and phenotypic characterization of the species Acinetobacter venetianus.</title>
        <authorList>
            <person name="Fondi M."/>
            <person name="Maida I."/>
            <person name="Perrin E."/>
            <person name="Orlandini V."/>
            <person name="La Torre L."/>
            <person name="Bosi E."/>
            <person name="Negroni A."/>
            <person name="Zanaroli G."/>
            <person name="Fava F."/>
            <person name="Decorosi F."/>
            <person name="Giovannetti L."/>
            <person name="Viti C."/>
            <person name="Vaneechoutte M."/>
            <person name="Dijkshoorn L."/>
            <person name="Fani R."/>
        </authorList>
    </citation>
    <scope>NUCLEOTIDE SEQUENCE [LARGE SCALE GENOMIC DNA]</scope>
    <source>
        <strain evidence="9 10">LUH13518</strain>
    </source>
</reference>
<evidence type="ECO:0000256" key="3">
    <source>
        <dbReference type="ARBA" id="ARBA00022475"/>
    </source>
</evidence>
<evidence type="ECO:0000256" key="7">
    <source>
        <dbReference type="SAM" id="Phobius"/>
    </source>
</evidence>
<comment type="caution">
    <text evidence="9">The sequence shown here is derived from an EMBL/GenBank/DDBJ whole genome shotgun (WGS) entry which is preliminary data.</text>
</comment>
<keyword evidence="6 7" id="KW-0472">Membrane</keyword>
<dbReference type="PANTHER" id="PTHR30012">
    <property type="entry name" value="GENERAL SECRETION PATHWAY PROTEIN"/>
    <property type="match status" value="1"/>
</dbReference>
<evidence type="ECO:0000313" key="9">
    <source>
        <dbReference type="EMBL" id="KXZ69143.1"/>
    </source>
</evidence>
<dbReference type="Pfam" id="PF00482">
    <property type="entry name" value="T2SSF"/>
    <property type="match status" value="2"/>
</dbReference>
<feature type="domain" description="Type II secretion system protein GspF" evidence="8">
    <location>
        <begin position="21"/>
        <end position="142"/>
    </location>
</feature>
<gene>
    <name evidence="9" type="primary">epsF_3</name>
    <name evidence="9" type="ORF">AVENLUH13518_02679</name>
</gene>
<dbReference type="InterPro" id="IPR003004">
    <property type="entry name" value="GspF/PilC"/>
</dbReference>
<dbReference type="PRINTS" id="PR00812">
    <property type="entry name" value="BCTERIALGSPF"/>
</dbReference>
<dbReference type="PANTHER" id="PTHR30012:SF0">
    <property type="entry name" value="TYPE II SECRETION SYSTEM PROTEIN F-RELATED"/>
    <property type="match status" value="1"/>
</dbReference>
<evidence type="ECO:0000256" key="6">
    <source>
        <dbReference type="ARBA" id="ARBA00023136"/>
    </source>
</evidence>
<comment type="similarity">
    <text evidence="2">Belongs to the GSP F family.</text>
</comment>
<evidence type="ECO:0000313" key="10">
    <source>
        <dbReference type="Proteomes" id="UP000075544"/>
    </source>
</evidence>
<name>A0A150HR67_9GAMM</name>
<dbReference type="InterPro" id="IPR018076">
    <property type="entry name" value="T2SS_GspF_dom"/>
</dbReference>
<dbReference type="InterPro" id="IPR042094">
    <property type="entry name" value="T2SS_GspF_sf"/>
</dbReference>
<dbReference type="RefSeq" id="WP_061525328.1">
    <property type="nucleotide sequence ID" value="NZ_JRHX01000081.1"/>
</dbReference>
<evidence type="ECO:0000256" key="5">
    <source>
        <dbReference type="ARBA" id="ARBA00022989"/>
    </source>
</evidence>
<dbReference type="GO" id="GO:0005886">
    <property type="term" value="C:plasma membrane"/>
    <property type="evidence" value="ECO:0007669"/>
    <property type="project" value="UniProtKB-SubCell"/>
</dbReference>
<evidence type="ECO:0000259" key="8">
    <source>
        <dbReference type="Pfam" id="PF00482"/>
    </source>
</evidence>
<accession>A0A150HR67</accession>
<evidence type="ECO:0000256" key="4">
    <source>
        <dbReference type="ARBA" id="ARBA00022692"/>
    </source>
</evidence>
<feature type="transmembrane region" description="Helical" evidence="7">
    <location>
        <begin position="322"/>
        <end position="342"/>
    </location>
</feature>
<feature type="transmembrane region" description="Helical" evidence="7">
    <location>
        <begin position="120"/>
        <end position="141"/>
    </location>
</feature>
<keyword evidence="4 7" id="KW-0812">Transmembrane</keyword>
<keyword evidence="5 7" id="KW-1133">Transmembrane helix</keyword>
<dbReference type="PATRIC" id="fig|52133.19.peg.2714"/>
<organism evidence="9 10">
    <name type="scientific">Acinetobacter venetianus</name>
    <dbReference type="NCBI Taxonomy" id="52133"/>
    <lineage>
        <taxon>Bacteria</taxon>
        <taxon>Pseudomonadati</taxon>
        <taxon>Pseudomonadota</taxon>
        <taxon>Gammaproteobacteria</taxon>
        <taxon>Moraxellales</taxon>
        <taxon>Moraxellaceae</taxon>
        <taxon>Acinetobacter</taxon>
    </lineage>
</organism>
<dbReference type="Proteomes" id="UP000075544">
    <property type="component" value="Unassembled WGS sequence"/>
</dbReference>
<dbReference type="AlphaFoldDB" id="A0A150HR67"/>
<evidence type="ECO:0000256" key="1">
    <source>
        <dbReference type="ARBA" id="ARBA00004651"/>
    </source>
</evidence>
<dbReference type="EMBL" id="JRHX01000081">
    <property type="protein sequence ID" value="KXZ69143.1"/>
    <property type="molecule type" value="Genomic_DNA"/>
</dbReference>
<feature type="transmembrane region" description="Helical" evidence="7">
    <location>
        <begin position="172"/>
        <end position="190"/>
    </location>
</feature>
<protein>
    <submittedName>
        <fullName evidence="9">Type II secretion system protein F</fullName>
    </submittedName>
</protein>
<proteinExistence type="inferred from homology"/>
<feature type="domain" description="Type II secretion system protein GspF" evidence="8">
    <location>
        <begin position="220"/>
        <end position="341"/>
    </location>
</feature>
<keyword evidence="3" id="KW-1003">Cell membrane</keyword>